<comment type="caution">
    <text evidence="1">The sequence shown here is derived from an EMBL/GenBank/DDBJ whole genome shotgun (WGS) entry which is preliminary data.</text>
</comment>
<organism evidence="1 2">
    <name type="scientific">Trichonephila clavipes</name>
    <name type="common">Golden silk orbweaver</name>
    <name type="synonym">Nephila clavipes</name>
    <dbReference type="NCBI Taxonomy" id="2585209"/>
    <lineage>
        <taxon>Eukaryota</taxon>
        <taxon>Metazoa</taxon>
        <taxon>Ecdysozoa</taxon>
        <taxon>Arthropoda</taxon>
        <taxon>Chelicerata</taxon>
        <taxon>Arachnida</taxon>
        <taxon>Araneae</taxon>
        <taxon>Araneomorphae</taxon>
        <taxon>Entelegynae</taxon>
        <taxon>Araneoidea</taxon>
        <taxon>Nephilidae</taxon>
        <taxon>Trichonephila</taxon>
    </lineage>
</organism>
<dbReference type="AlphaFoldDB" id="A0A8X6STS2"/>
<keyword evidence="2" id="KW-1185">Reference proteome</keyword>
<protein>
    <submittedName>
        <fullName evidence="1">Uncharacterized protein</fullName>
    </submittedName>
</protein>
<sequence length="92" mass="10164">MSHFPTGLVFSRKKDSCHDFCPNPRINVPLQSNSRAMGNGPRNLEPPSSYEDGLAHISLNYHTNGWTLSLYSFITHRPPLHGGFSVALGSNL</sequence>
<dbReference type="Proteomes" id="UP000887159">
    <property type="component" value="Unassembled WGS sequence"/>
</dbReference>
<proteinExistence type="predicted"/>
<evidence type="ECO:0000313" key="1">
    <source>
        <dbReference type="EMBL" id="GFY17548.1"/>
    </source>
</evidence>
<evidence type="ECO:0000313" key="2">
    <source>
        <dbReference type="Proteomes" id="UP000887159"/>
    </source>
</evidence>
<dbReference type="EMBL" id="BMAU01021345">
    <property type="protein sequence ID" value="GFY17548.1"/>
    <property type="molecule type" value="Genomic_DNA"/>
</dbReference>
<reference evidence="1" key="1">
    <citation type="submission" date="2020-08" db="EMBL/GenBank/DDBJ databases">
        <title>Multicomponent nature underlies the extraordinary mechanical properties of spider dragline silk.</title>
        <authorList>
            <person name="Kono N."/>
            <person name="Nakamura H."/>
            <person name="Mori M."/>
            <person name="Yoshida Y."/>
            <person name="Ohtoshi R."/>
            <person name="Malay A.D."/>
            <person name="Moran D.A.P."/>
            <person name="Tomita M."/>
            <person name="Numata K."/>
            <person name="Arakawa K."/>
        </authorList>
    </citation>
    <scope>NUCLEOTIDE SEQUENCE</scope>
</reference>
<gene>
    <name evidence="1" type="ORF">TNCV_3519031</name>
</gene>
<name>A0A8X6STS2_TRICX</name>
<accession>A0A8X6STS2</accession>